<gene>
    <name evidence="2" type="ORF">D5086_0000062530</name>
</gene>
<dbReference type="STRING" id="43335.A0A4V6AAV5"/>
<feature type="domain" description="Endonuclease/exonuclease/phosphatase" evidence="1">
    <location>
        <begin position="5"/>
        <end position="230"/>
    </location>
</feature>
<dbReference type="PANTHER" id="PTHR33710">
    <property type="entry name" value="BNAC02G09200D PROTEIN"/>
    <property type="match status" value="1"/>
</dbReference>
<comment type="caution">
    <text evidence="2">The sequence shown here is derived from an EMBL/GenBank/DDBJ whole genome shotgun (WGS) entry which is preliminary data.</text>
</comment>
<dbReference type="EMBL" id="RCHU01000160">
    <property type="protein sequence ID" value="TKS12516.1"/>
    <property type="molecule type" value="Genomic_DNA"/>
</dbReference>
<name>A0A4V6AAV5_POPAL</name>
<dbReference type="Gene3D" id="3.60.10.10">
    <property type="entry name" value="Endonuclease/exonuclease/phosphatase"/>
    <property type="match status" value="1"/>
</dbReference>
<dbReference type="Pfam" id="PF03372">
    <property type="entry name" value="Exo_endo_phos"/>
    <property type="match status" value="1"/>
</dbReference>
<dbReference type="AlphaFoldDB" id="A0A4V6AAV5"/>
<dbReference type="SUPFAM" id="SSF56219">
    <property type="entry name" value="DNase I-like"/>
    <property type="match status" value="1"/>
</dbReference>
<dbReference type="PANTHER" id="PTHR33710:SF71">
    <property type="entry name" value="ENDONUCLEASE_EXONUCLEASE_PHOSPHATASE DOMAIN-CONTAINING PROTEIN"/>
    <property type="match status" value="1"/>
</dbReference>
<protein>
    <recommendedName>
        <fullName evidence="1">Endonuclease/exonuclease/phosphatase domain-containing protein</fullName>
    </recommendedName>
</protein>
<reference evidence="2" key="1">
    <citation type="submission" date="2018-10" db="EMBL/GenBank/DDBJ databases">
        <title>Population genomic analysis revealed the cold adaptation of white poplar.</title>
        <authorList>
            <person name="Liu Y.-J."/>
        </authorList>
    </citation>
    <scope>NUCLEOTIDE SEQUENCE [LARGE SCALE GENOMIC DNA]</scope>
    <source>
        <strain evidence="2">PAL-ZL1</strain>
    </source>
</reference>
<evidence type="ECO:0000313" key="2">
    <source>
        <dbReference type="EMBL" id="TKS12516.1"/>
    </source>
</evidence>
<dbReference type="InterPro" id="IPR005135">
    <property type="entry name" value="Endo/exonuclease/phosphatase"/>
</dbReference>
<proteinExistence type="predicted"/>
<sequence length="504" mass="57504">MFIVGSWNIWGLNGLHKQKTVHAWTQKHKLDIFGLLETKVDAANLAALQPNLAPPHWKFHSNIASSPTCRILVGWNAQKLNLTCLHTASQWLTCEATNHSTPTPIRITFIYGHNTPAERHTLWNYISHESSQNSNIPWIVMGDFNAILSAADRTGGDSNWPRHQDDFASCMSQAELLQAPSTGLKFTWHNGQHGCNTIQKKLDWVFGNPSLFSTWPATQATFQPRNVSDHSAMILSLHSLTHHQHSPFKFLNIWADRIDFLPTVTSSWQVPVHGNPMYQFTTKLRRLKSTLRQFHFQHTSSITDRVSKAKTEWETTQVHLDNHPTSATAMATERSLASTYLQLCKDEESYYKQKSRVQWLQLGDRNTTFFHKSLLHRQVRNRIHNLQDEEGNIVHDQQGIGKMASTYFEKLLSTPQPMLTEDITSFFPNSITEESKVAALMAITDEDIRAALFSIPDTKAPGPDGYNSFFYKKSWDIIKADFIAAIRFFFSFNSLPRCVNATRV</sequence>
<dbReference type="InterPro" id="IPR036691">
    <property type="entry name" value="Endo/exonu/phosph_ase_sf"/>
</dbReference>
<organism evidence="2">
    <name type="scientific">Populus alba</name>
    <name type="common">White poplar</name>
    <dbReference type="NCBI Taxonomy" id="43335"/>
    <lineage>
        <taxon>Eukaryota</taxon>
        <taxon>Viridiplantae</taxon>
        <taxon>Streptophyta</taxon>
        <taxon>Embryophyta</taxon>
        <taxon>Tracheophyta</taxon>
        <taxon>Spermatophyta</taxon>
        <taxon>Magnoliopsida</taxon>
        <taxon>eudicotyledons</taxon>
        <taxon>Gunneridae</taxon>
        <taxon>Pentapetalae</taxon>
        <taxon>rosids</taxon>
        <taxon>fabids</taxon>
        <taxon>Malpighiales</taxon>
        <taxon>Salicaceae</taxon>
        <taxon>Saliceae</taxon>
        <taxon>Populus</taxon>
    </lineage>
</organism>
<dbReference type="GO" id="GO:0003824">
    <property type="term" value="F:catalytic activity"/>
    <property type="evidence" value="ECO:0007669"/>
    <property type="project" value="InterPro"/>
</dbReference>
<evidence type="ECO:0000259" key="1">
    <source>
        <dbReference type="Pfam" id="PF03372"/>
    </source>
</evidence>
<accession>A0A4V6AAV5</accession>